<organism evidence="2 3">
    <name type="scientific">Clostridium algidicarnis DSM 15099</name>
    <dbReference type="NCBI Taxonomy" id="1121295"/>
    <lineage>
        <taxon>Bacteria</taxon>
        <taxon>Bacillati</taxon>
        <taxon>Bacillota</taxon>
        <taxon>Clostridia</taxon>
        <taxon>Eubacteriales</taxon>
        <taxon>Clostridiaceae</taxon>
        <taxon>Clostridium</taxon>
    </lineage>
</organism>
<feature type="transmembrane region" description="Helical" evidence="1">
    <location>
        <begin position="425"/>
        <end position="444"/>
    </location>
</feature>
<feature type="transmembrane region" description="Helical" evidence="1">
    <location>
        <begin position="189"/>
        <end position="211"/>
    </location>
</feature>
<gene>
    <name evidence="2" type="ORF">BD821_10320</name>
</gene>
<feature type="transmembrane region" description="Helical" evidence="1">
    <location>
        <begin position="232"/>
        <end position="254"/>
    </location>
</feature>
<dbReference type="InterPro" id="IPR031617">
    <property type="entry name" value="PelG"/>
</dbReference>
<proteinExistence type="predicted"/>
<feature type="transmembrane region" description="Helical" evidence="1">
    <location>
        <begin position="61"/>
        <end position="84"/>
    </location>
</feature>
<evidence type="ECO:0000313" key="2">
    <source>
        <dbReference type="EMBL" id="PPK48900.1"/>
    </source>
</evidence>
<feature type="transmembrane region" description="Helical" evidence="1">
    <location>
        <begin position="398"/>
        <end position="419"/>
    </location>
</feature>
<reference evidence="2 3" key="1">
    <citation type="submission" date="2018-02" db="EMBL/GenBank/DDBJ databases">
        <title>Genomic Encyclopedia of Archaeal and Bacterial Type Strains, Phase II (KMG-II): from individual species to whole genera.</title>
        <authorList>
            <person name="Goeker M."/>
        </authorList>
    </citation>
    <scope>NUCLEOTIDE SEQUENCE [LARGE SCALE GENOMIC DNA]</scope>
    <source>
        <strain evidence="2 3">DSM 15099</strain>
    </source>
</reference>
<keyword evidence="1" id="KW-1133">Transmembrane helix</keyword>
<keyword evidence="1" id="KW-0472">Membrane</keyword>
<comment type="caution">
    <text evidence="2">The sequence shown here is derived from an EMBL/GenBank/DDBJ whole genome shotgun (WGS) entry which is preliminary data.</text>
</comment>
<feature type="transmembrane region" description="Helical" evidence="1">
    <location>
        <begin position="137"/>
        <end position="155"/>
    </location>
</feature>
<evidence type="ECO:0000313" key="3">
    <source>
        <dbReference type="Proteomes" id="UP000239863"/>
    </source>
</evidence>
<protein>
    <submittedName>
        <fullName evidence="2">Putative membrane protein</fullName>
    </submittedName>
</protein>
<evidence type="ECO:0000256" key="1">
    <source>
        <dbReference type="SAM" id="Phobius"/>
    </source>
</evidence>
<feature type="transmembrane region" description="Helical" evidence="1">
    <location>
        <begin position="274"/>
        <end position="294"/>
    </location>
</feature>
<dbReference type="RefSeq" id="WP_242971456.1">
    <property type="nucleotide sequence ID" value="NZ_PTIS01000003.1"/>
</dbReference>
<keyword evidence="1" id="KW-0812">Transmembrane</keyword>
<sequence length="462" mass="53368">MAGIGFELKKLFNKKGYFYSSRAYIYSTIVSAAPLILCTLMVTFIQLLLTFIKVPFMEGQLFLASVVYAFIFSQIITSGFTMVITRYISDRLFSKEYDYILSSLYGVLTLTLAVGALIGGVFYYISPIEINIKIASYVLYMELIMLWVEFVYLSALKDYTKVAKAFFIGVAVTMMLAFLFIKINTLNIVLYMLLAMDIGIFITVIMLLYYIEKFFNVENNKYFDFIRYFKRYPSLFLINLSYTLGIYIHNIIFWNSKLGVSIYNTYRYAPLYDVAVFYAFLSGIPSIVTFVVSVETSFYDKYKMYYGFITNGGNFRDIQRAKNDMTNTLWREILHIMQIQLVFTILFLLLGKIILPRFGVIGISLDMFNILVIGVYCNMMMLVFVLLQLYFDDRKGALMVTSIFILSNIILTICTLFLGTNYYGFGFFGAAFISATIGFLRLSLFMRDIDYHTFCSQPVISK</sequence>
<dbReference type="EMBL" id="PTIS01000003">
    <property type="protein sequence ID" value="PPK48900.1"/>
    <property type="molecule type" value="Genomic_DNA"/>
</dbReference>
<dbReference type="AlphaFoldDB" id="A0A2S6FZ49"/>
<dbReference type="Proteomes" id="UP000239863">
    <property type="component" value="Unassembled WGS sequence"/>
</dbReference>
<feature type="transmembrane region" description="Helical" evidence="1">
    <location>
        <begin position="333"/>
        <end position="355"/>
    </location>
</feature>
<accession>A0A2S6FZ49</accession>
<feature type="transmembrane region" description="Helical" evidence="1">
    <location>
        <begin position="367"/>
        <end position="391"/>
    </location>
</feature>
<feature type="transmembrane region" description="Helical" evidence="1">
    <location>
        <begin position="104"/>
        <end position="125"/>
    </location>
</feature>
<name>A0A2S6FZ49_9CLOT</name>
<dbReference type="Pfam" id="PF16933">
    <property type="entry name" value="PelG"/>
    <property type="match status" value="1"/>
</dbReference>
<feature type="transmembrane region" description="Helical" evidence="1">
    <location>
        <begin position="23"/>
        <end position="49"/>
    </location>
</feature>
<feature type="transmembrane region" description="Helical" evidence="1">
    <location>
        <begin position="162"/>
        <end position="183"/>
    </location>
</feature>